<reference evidence="3 4" key="1">
    <citation type="journal article" date="2019" name="Int. J. Syst. Evol. Microbiol.">
        <title>The Global Catalogue of Microorganisms (GCM) 10K type strain sequencing project: providing services to taxonomists for standard genome sequencing and annotation.</title>
        <authorList>
            <consortium name="The Broad Institute Genomics Platform"/>
            <consortium name="The Broad Institute Genome Sequencing Center for Infectious Disease"/>
            <person name="Wu L."/>
            <person name="Ma J."/>
        </authorList>
    </citation>
    <scope>NUCLEOTIDE SEQUENCE [LARGE SCALE GENOMIC DNA]</scope>
    <source>
        <strain evidence="3 4">JCM 12389</strain>
    </source>
</reference>
<keyword evidence="4" id="KW-1185">Reference proteome</keyword>
<dbReference type="RefSeq" id="WP_343836815.1">
    <property type="nucleotide sequence ID" value="NZ_BAAADO010000001.1"/>
</dbReference>
<evidence type="ECO:0000313" key="4">
    <source>
        <dbReference type="Proteomes" id="UP001500880"/>
    </source>
</evidence>
<keyword evidence="2" id="KW-0812">Transmembrane</keyword>
<sequence length="59" mass="6367">MANQQRRNWLPILASVGIGAAAFYSMRQGNGVGKMAQKMTGMGGQSQNQTQNHQTSQLS</sequence>
<feature type="compositionally biased region" description="Low complexity" evidence="1">
    <location>
        <begin position="45"/>
        <end position="59"/>
    </location>
</feature>
<organism evidence="3 4">
    <name type="scientific">Salinibacillus aidingensis</name>
    <dbReference type="NCBI Taxonomy" id="237684"/>
    <lineage>
        <taxon>Bacteria</taxon>
        <taxon>Bacillati</taxon>
        <taxon>Bacillota</taxon>
        <taxon>Bacilli</taxon>
        <taxon>Bacillales</taxon>
        <taxon>Bacillaceae</taxon>
        <taxon>Salinibacillus</taxon>
    </lineage>
</organism>
<evidence type="ECO:0000313" key="3">
    <source>
        <dbReference type="EMBL" id="GAA0481850.1"/>
    </source>
</evidence>
<comment type="caution">
    <text evidence="3">The sequence shown here is derived from an EMBL/GenBank/DDBJ whole genome shotgun (WGS) entry which is preliminary data.</text>
</comment>
<evidence type="ECO:0000256" key="1">
    <source>
        <dbReference type="SAM" id="MobiDB-lite"/>
    </source>
</evidence>
<proteinExistence type="predicted"/>
<protein>
    <submittedName>
        <fullName evidence="3">Uncharacterized protein</fullName>
    </submittedName>
</protein>
<keyword evidence="2" id="KW-0472">Membrane</keyword>
<dbReference type="EMBL" id="BAAADO010000001">
    <property type="protein sequence ID" value="GAA0481850.1"/>
    <property type="molecule type" value="Genomic_DNA"/>
</dbReference>
<keyword evidence="2" id="KW-1133">Transmembrane helix</keyword>
<dbReference type="Proteomes" id="UP001500880">
    <property type="component" value="Unassembled WGS sequence"/>
</dbReference>
<gene>
    <name evidence="3" type="ORF">GCM10008986_03240</name>
</gene>
<feature type="transmembrane region" description="Helical" evidence="2">
    <location>
        <begin position="9"/>
        <end position="26"/>
    </location>
</feature>
<accession>A0ABN1AQN0</accession>
<name>A0ABN1AQN0_9BACI</name>
<feature type="region of interest" description="Disordered" evidence="1">
    <location>
        <begin position="35"/>
        <end position="59"/>
    </location>
</feature>
<evidence type="ECO:0000256" key="2">
    <source>
        <dbReference type="SAM" id="Phobius"/>
    </source>
</evidence>